<dbReference type="EMBL" id="PFLF01000105">
    <property type="protein sequence ID" value="PIY68626.1"/>
    <property type="molecule type" value="Genomic_DNA"/>
</dbReference>
<name>A0A2M7QBL4_9BACT</name>
<reference evidence="2" key="1">
    <citation type="submission" date="2017-09" db="EMBL/GenBank/DDBJ databases">
        <title>Depth-based differentiation of microbial function through sediment-hosted aquifers and enrichment of novel symbionts in the deep terrestrial subsurface.</title>
        <authorList>
            <person name="Probst A.J."/>
            <person name="Ladd B."/>
            <person name="Jarett J.K."/>
            <person name="Geller-Mcgrath D.E."/>
            <person name="Sieber C.M.K."/>
            <person name="Emerson J.B."/>
            <person name="Anantharaman K."/>
            <person name="Thomas B.C."/>
            <person name="Malmstrom R."/>
            <person name="Stieglmeier M."/>
            <person name="Klingl A."/>
            <person name="Woyke T."/>
            <person name="Ryan C.M."/>
            <person name="Banfield J.F."/>
        </authorList>
    </citation>
    <scope>NUCLEOTIDE SEQUENCE [LARGE SCALE GENOMIC DNA]</scope>
</reference>
<sequence>MLKKLLLKSKKQPLLYDRLKAVSFKQMDIDIIYTLSYNENCEEFSLGCGEKYKLDAEEKQILKDVEAGKFVSVPNVKQEIARIQRIARAQFKTKNINLRLSEKDVNALKEKAAANSLPYQTLVATLIRQYLSGKFKIIL</sequence>
<proteinExistence type="predicted"/>
<evidence type="ECO:0000313" key="1">
    <source>
        <dbReference type="EMBL" id="PIY68626.1"/>
    </source>
</evidence>
<dbReference type="Proteomes" id="UP000230108">
    <property type="component" value="Unassembled WGS sequence"/>
</dbReference>
<accession>A0A2M7QBL4</accession>
<gene>
    <name evidence="1" type="ORF">COY90_04930</name>
</gene>
<dbReference type="AlphaFoldDB" id="A0A2M7QBL4"/>
<comment type="caution">
    <text evidence="1">The sequence shown here is derived from an EMBL/GenBank/DDBJ whole genome shotgun (WGS) entry which is preliminary data.</text>
</comment>
<protein>
    <recommendedName>
        <fullName evidence="3">Antitoxin</fullName>
    </recommendedName>
</protein>
<evidence type="ECO:0008006" key="3">
    <source>
        <dbReference type="Google" id="ProtNLM"/>
    </source>
</evidence>
<organism evidence="1 2">
    <name type="scientific">Candidatus Roizmanbacteria bacterium CG_4_10_14_0_8_um_filter_39_9</name>
    <dbReference type="NCBI Taxonomy" id="1974829"/>
    <lineage>
        <taxon>Bacteria</taxon>
        <taxon>Candidatus Roizmaniibacteriota</taxon>
    </lineage>
</organism>
<evidence type="ECO:0000313" key="2">
    <source>
        <dbReference type="Proteomes" id="UP000230108"/>
    </source>
</evidence>